<name>A0ABU0F3F7_9PSEU</name>
<proteinExistence type="predicted"/>
<keyword evidence="4" id="KW-1185">Reference proteome</keyword>
<evidence type="ECO:0000313" key="3">
    <source>
        <dbReference type="EMBL" id="MDQ0381879.1"/>
    </source>
</evidence>
<feature type="region of interest" description="Disordered" evidence="1">
    <location>
        <begin position="127"/>
        <end position="173"/>
    </location>
</feature>
<dbReference type="Pfam" id="PF00248">
    <property type="entry name" value="Aldo_ket_red"/>
    <property type="match status" value="1"/>
</dbReference>
<dbReference type="EMBL" id="JAUSUT010000001">
    <property type="protein sequence ID" value="MDQ0381879.1"/>
    <property type="molecule type" value="Genomic_DNA"/>
</dbReference>
<dbReference type="Gene3D" id="3.20.20.100">
    <property type="entry name" value="NADP-dependent oxidoreductase domain"/>
    <property type="match status" value="1"/>
</dbReference>
<organism evidence="3 4">
    <name type="scientific">Amycolatopsis thermophila</name>
    <dbReference type="NCBI Taxonomy" id="206084"/>
    <lineage>
        <taxon>Bacteria</taxon>
        <taxon>Bacillati</taxon>
        <taxon>Actinomycetota</taxon>
        <taxon>Actinomycetes</taxon>
        <taxon>Pseudonocardiales</taxon>
        <taxon>Pseudonocardiaceae</taxon>
        <taxon>Amycolatopsis</taxon>
    </lineage>
</organism>
<gene>
    <name evidence="3" type="ORF">FB470_005873</name>
</gene>
<comment type="caution">
    <text evidence="3">The sequence shown here is derived from an EMBL/GenBank/DDBJ whole genome shotgun (WGS) entry which is preliminary data.</text>
</comment>
<dbReference type="RefSeq" id="WP_306996623.1">
    <property type="nucleotide sequence ID" value="NZ_JAUSUT010000001.1"/>
</dbReference>
<evidence type="ECO:0000256" key="1">
    <source>
        <dbReference type="SAM" id="MobiDB-lite"/>
    </source>
</evidence>
<reference evidence="3 4" key="1">
    <citation type="submission" date="2023-07" db="EMBL/GenBank/DDBJ databases">
        <title>Sequencing the genomes of 1000 actinobacteria strains.</title>
        <authorList>
            <person name="Klenk H.-P."/>
        </authorList>
    </citation>
    <scope>NUCLEOTIDE SEQUENCE [LARGE SCALE GENOMIC DNA]</scope>
    <source>
        <strain evidence="3 4">DSM 45805</strain>
    </source>
</reference>
<sequence>MTDHDRGQVLDQVADLGFGGRRGGGPARAAPLRGRRLVRGPLGQGLLTGRYRMGRRTGTHRAGYTPQHVSDERKQQLVPLAGKAGLRMTHLAMAFAIAHPAVTAANLGPRTMEQLDDLLAGAEVTLEPPTTPGGVVGEPSATGTRTATPSGRPRTSDTPDRCRTTGHASAPTW</sequence>
<feature type="domain" description="NADP-dependent oxidoreductase" evidence="2">
    <location>
        <begin position="39"/>
        <end position="126"/>
    </location>
</feature>
<dbReference type="Proteomes" id="UP001229651">
    <property type="component" value="Unassembled WGS sequence"/>
</dbReference>
<evidence type="ECO:0000313" key="4">
    <source>
        <dbReference type="Proteomes" id="UP001229651"/>
    </source>
</evidence>
<evidence type="ECO:0000259" key="2">
    <source>
        <dbReference type="Pfam" id="PF00248"/>
    </source>
</evidence>
<feature type="compositionally biased region" description="Basic and acidic residues" evidence="1">
    <location>
        <begin position="154"/>
        <end position="163"/>
    </location>
</feature>
<dbReference type="InterPro" id="IPR036812">
    <property type="entry name" value="NAD(P)_OxRdtase_dom_sf"/>
</dbReference>
<dbReference type="InterPro" id="IPR023210">
    <property type="entry name" value="NADP_OxRdtase_dom"/>
</dbReference>
<accession>A0ABU0F3F7</accession>
<protein>
    <recommendedName>
        <fullName evidence="2">NADP-dependent oxidoreductase domain-containing protein</fullName>
    </recommendedName>
</protein>
<dbReference type="SUPFAM" id="SSF51430">
    <property type="entry name" value="NAD(P)-linked oxidoreductase"/>
    <property type="match status" value="1"/>
</dbReference>